<evidence type="ECO:0000256" key="2">
    <source>
        <dbReference type="ARBA" id="ARBA00022670"/>
    </source>
</evidence>
<comment type="caution">
    <text evidence="7">The sequence shown here is derived from an EMBL/GenBank/DDBJ whole genome shotgun (WGS) entry which is preliminary data.</text>
</comment>
<dbReference type="Gene3D" id="3.30.70.80">
    <property type="entry name" value="Peptidase S8 propeptide/proteinase inhibitor I9"/>
    <property type="match status" value="1"/>
</dbReference>
<dbReference type="SUPFAM" id="SSF54897">
    <property type="entry name" value="Protease propeptides/inhibitors"/>
    <property type="match status" value="1"/>
</dbReference>
<proteinExistence type="inferred from homology"/>
<keyword evidence="3" id="KW-0378">Hydrolase</keyword>
<organism evidence="7 8">
    <name type="scientific">Rhizoctonia solani</name>
    <dbReference type="NCBI Taxonomy" id="456999"/>
    <lineage>
        <taxon>Eukaryota</taxon>
        <taxon>Fungi</taxon>
        <taxon>Dikarya</taxon>
        <taxon>Basidiomycota</taxon>
        <taxon>Agaricomycotina</taxon>
        <taxon>Agaricomycetes</taxon>
        <taxon>Cantharellales</taxon>
        <taxon>Ceratobasidiaceae</taxon>
        <taxon>Rhizoctonia</taxon>
    </lineage>
</organism>
<keyword evidence="2" id="KW-0645">Protease</keyword>
<accession>A0A8H3HJB2</accession>
<dbReference type="Gene3D" id="3.40.50.200">
    <property type="entry name" value="Peptidase S8/S53 domain"/>
    <property type="match status" value="1"/>
</dbReference>
<evidence type="ECO:0000256" key="4">
    <source>
        <dbReference type="PROSITE-ProRule" id="PRU01240"/>
    </source>
</evidence>
<dbReference type="InterPro" id="IPR036852">
    <property type="entry name" value="Peptidase_S8/S53_dom_sf"/>
</dbReference>
<reference evidence="7" key="1">
    <citation type="submission" date="2021-01" db="EMBL/GenBank/DDBJ databases">
        <authorList>
            <person name="Kaushik A."/>
        </authorList>
    </citation>
    <scope>NUCLEOTIDE SEQUENCE</scope>
    <source>
        <strain evidence="7">AG2-2IIIB</strain>
    </source>
</reference>
<evidence type="ECO:0000256" key="5">
    <source>
        <dbReference type="SAM" id="Phobius"/>
    </source>
</evidence>
<keyword evidence="5" id="KW-0812">Transmembrane</keyword>
<dbReference type="Proteomes" id="UP000663843">
    <property type="component" value="Unassembled WGS sequence"/>
</dbReference>
<dbReference type="AlphaFoldDB" id="A0A8H3HJB2"/>
<dbReference type="EMBL" id="CAJMWT010006606">
    <property type="protein sequence ID" value="CAE6518126.1"/>
    <property type="molecule type" value="Genomic_DNA"/>
</dbReference>
<feature type="domain" description="Inhibitor I9" evidence="6">
    <location>
        <begin position="40"/>
        <end position="104"/>
    </location>
</feature>
<dbReference type="GO" id="GO:0006508">
    <property type="term" value="P:proteolysis"/>
    <property type="evidence" value="ECO:0007669"/>
    <property type="project" value="UniProtKB-KW"/>
</dbReference>
<dbReference type="PANTHER" id="PTHR43806:SF58">
    <property type="entry name" value="ALKALINE PROTEASE 1-RELATED"/>
    <property type="match status" value="1"/>
</dbReference>
<dbReference type="Pfam" id="PF05922">
    <property type="entry name" value="Inhibitor_I9"/>
    <property type="match status" value="1"/>
</dbReference>
<dbReference type="PANTHER" id="PTHR43806">
    <property type="entry name" value="PEPTIDASE S8"/>
    <property type="match status" value="1"/>
</dbReference>
<protein>
    <recommendedName>
        <fullName evidence="6">Inhibitor I9 domain-containing protein</fullName>
    </recommendedName>
</protein>
<evidence type="ECO:0000313" key="8">
    <source>
        <dbReference type="Proteomes" id="UP000663843"/>
    </source>
</evidence>
<evidence type="ECO:0000313" key="7">
    <source>
        <dbReference type="EMBL" id="CAE6518126.1"/>
    </source>
</evidence>
<comment type="similarity">
    <text evidence="1 4">Belongs to the peptidase S8 family.</text>
</comment>
<gene>
    <name evidence="7" type="ORF">RDB_LOCUS162048</name>
</gene>
<keyword evidence="3" id="KW-0720">Serine protease</keyword>
<keyword evidence="5" id="KW-0472">Membrane</keyword>
<dbReference type="InterPro" id="IPR037045">
    <property type="entry name" value="S8pro/Inhibitor_I9_sf"/>
</dbReference>
<dbReference type="PROSITE" id="PS51892">
    <property type="entry name" value="SUBTILASE"/>
    <property type="match status" value="1"/>
</dbReference>
<keyword evidence="5" id="KW-1133">Transmembrane helix</keyword>
<evidence type="ECO:0000256" key="3">
    <source>
        <dbReference type="ARBA" id="ARBA00022825"/>
    </source>
</evidence>
<dbReference type="GO" id="GO:0004252">
    <property type="term" value="F:serine-type endopeptidase activity"/>
    <property type="evidence" value="ECO:0007669"/>
    <property type="project" value="InterPro"/>
</dbReference>
<dbReference type="GO" id="GO:0005615">
    <property type="term" value="C:extracellular space"/>
    <property type="evidence" value="ECO:0007669"/>
    <property type="project" value="TreeGrafter"/>
</dbReference>
<feature type="transmembrane region" description="Helical" evidence="5">
    <location>
        <begin position="6"/>
        <end position="29"/>
    </location>
</feature>
<evidence type="ECO:0000256" key="1">
    <source>
        <dbReference type="ARBA" id="ARBA00011073"/>
    </source>
</evidence>
<evidence type="ECO:0000259" key="6">
    <source>
        <dbReference type="Pfam" id="PF05922"/>
    </source>
</evidence>
<feature type="non-terminal residue" evidence="7">
    <location>
        <position position="1"/>
    </location>
</feature>
<name>A0A8H3HJB2_9AGAM</name>
<dbReference type="InterPro" id="IPR010259">
    <property type="entry name" value="S8pro/Inhibitor_I9"/>
</dbReference>
<comment type="caution">
    <text evidence="4">Lacks conserved residue(s) required for the propagation of feature annotation.</text>
</comment>
<dbReference type="SUPFAM" id="SSF52743">
    <property type="entry name" value="Subtilisin-like"/>
    <property type="match status" value="1"/>
</dbReference>
<sequence>MLLNSSVLIFPVIPLGAFAVLFGGSIPILRHTGKVKEHPYIVQLKPGTSESTHLSRLPASGFNLTYTYNQVFNGYAAQLDTPALEHIRQSPDVEAIFEDGFVEADIIFSKPDNQSSLSASIDYSGEVSRVDGVSVDLYDIGTGMYTAHTSFGGRAHWGATFGRYGNADGNGYDTCLAGIAVGGTYGVATQANIYAVKALSDSGDGTISNIVAVINWVISAATSSGRPSVVMLGPGGPANSALNVAVVSATNKGLHFIVPAPSSSSVGDTSPARVASAVTVGVAGRSYTPGVDVCSGRTAVPCPSIQGPTASTTISGAPCTRARVA</sequence>
<dbReference type="InterPro" id="IPR050131">
    <property type="entry name" value="Peptidase_S8_subtilisin-like"/>
</dbReference>